<keyword evidence="3 4" id="KW-0067">ATP-binding</keyword>
<dbReference type="KEGG" id="pry:Prubr_63240"/>
<evidence type="ECO:0000256" key="2">
    <source>
        <dbReference type="ARBA" id="ARBA00022741"/>
    </source>
</evidence>
<gene>
    <name evidence="7" type="ORF">Prubr_63240</name>
</gene>
<dbReference type="SUPFAM" id="SSF56059">
    <property type="entry name" value="Glutathione synthetase ATP-binding domain-like"/>
    <property type="match status" value="1"/>
</dbReference>
<dbReference type="Gene3D" id="3.40.50.20">
    <property type="match status" value="1"/>
</dbReference>
<dbReference type="PROSITE" id="PS50975">
    <property type="entry name" value="ATP_GRASP"/>
    <property type="match status" value="1"/>
</dbReference>
<organism evidence="7 8">
    <name type="scientific">Polymorphospora rubra</name>
    <dbReference type="NCBI Taxonomy" id="338584"/>
    <lineage>
        <taxon>Bacteria</taxon>
        <taxon>Bacillati</taxon>
        <taxon>Actinomycetota</taxon>
        <taxon>Actinomycetes</taxon>
        <taxon>Micromonosporales</taxon>
        <taxon>Micromonosporaceae</taxon>
        <taxon>Polymorphospora</taxon>
    </lineage>
</organism>
<dbReference type="GO" id="GO:0016874">
    <property type="term" value="F:ligase activity"/>
    <property type="evidence" value="ECO:0007669"/>
    <property type="project" value="UniProtKB-KW"/>
</dbReference>
<dbReference type="PANTHER" id="PTHR43585:SF2">
    <property type="entry name" value="ATP-GRASP ENZYME FSQD"/>
    <property type="match status" value="1"/>
</dbReference>
<accession>A0A810NCS3</accession>
<dbReference type="AlphaFoldDB" id="A0A810NCS3"/>
<dbReference type="InterPro" id="IPR052032">
    <property type="entry name" value="ATP-dep_AA_Ligase"/>
</dbReference>
<dbReference type="Proteomes" id="UP000680866">
    <property type="component" value="Chromosome"/>
</dbReference>
<dbReference type="Pfam" id="PF18130">
    <property type="entry name" value="ATPgrasp_N"/>
    <property type="match status" value="1"/>
</dbReference>
<keyword evidence="1" id="KW-0436">Ligase</keyword>
<dbReference type="GO" id="GO:0046872">
    <property type="term" value="F:metal ion binding"/>
    <property type="evidence" value="ECO:0007669"/>
    <property type="project" value="InterPro"/>
</dbReference>
<feature type="region of interest" description="Disordered" evidence="5">
    <location>
        <begin position="211"/>
        <end position="267"/>
    </location>
</feature>
<protein>
    <recommendedName>
        <fullName evidence="6">ATP-grasp domain-containing protein</fullName>
    </recommendedName>
</protein>
<dbReference type="Pfam" id="PF13535">
    <property type="entry name" value="ATP-grasp_4"/>
    <property type="match status" value="1"/>
</dbReference>
<feature type="compositionally biased region" description="Polar residues" evidence="5">
    <location>
        <begin position="212"/>
        <end position="232"/>
    </location>
</feature>
<feature type="compositionally biased region" description="Polar residues" evidence="5">
    <location>
        <begin position="247"/>
        <end position="267"/>
    </location>
</feature>
<evidence type="ECO:0000259" key="6">
    <source>
        <dbReference type="PROSITE" id="PS50975"/>
    </source>
</evidence>
<dbReference type="EMBL" id="AP023359">
    <property type="protein sequence ID" value="BCJ69303.1"/>
    <property type="molecule type" value="Genomic_DNA"/>
</dbReference>
<evidence type="ECO:0000313" key="8">
    <source>
        <dbReference type="Proteomes" id="UP000680866"/>
    </source>
</evidence>
<proteinExistence type="predicted"/>
<dbReference type="InterPro" id="IPR041472">
    <property type="entry name" value="BL00235/CARNS1_N"/>
</dbReference>
<reference evidence="7" key="1">
    <citation type="submission" date="2020-08" db="EMBL/GenBank/DDBJ databases">
        <title>Whole genome shotgun sequence of Polymorphospora rubra NBRC 101157.</title>
        <authorList>
            <person name="Komaki H."/>
            <person name="Tamura T."/>
        </authorList>
    </citation>
    <scope>NUCLEOTIDE SEQUENCE</scope>
    <source>
        <strain evidence="7">NBRC 101157</strain>
    </source>
</reference>
<dbReference type="PANTHER" id="PTHR43585">
    <property type="entry name" value="FUMIPYRROLE BIOSYNTHESIS PROTEIN C"/>
    <property type="match status" value="1"/>
</dbReference>
<evidence type="ECO:0000313" key="7">
    <source>
        <dbReference type="EMBL" id="BCJ69303.1"/>
    </source>
</evidence>
<name>A0A810NCS3_9ACTN</name>
<evidence type="ECO:0000256" key="3">
    <source>
        <dbReference type="ARBA" id="ARBA00022840"/>
    </source>
</evidence>
<dbReference type="InterPro" id="IPR011761">
    <property type="entry name" value="ATP-grasp"/>
</dbReference>
<evidence type="ECO:0000256" key="4">
    <source>
        <dbReference type="PROSITE-ProRule" id="PRU00409"/>
    </source>
</evidence>
<evidence type="ECO:0000256" key="5">
    <source>
        <dbReference type="SAM" id="MobiDB-lite"/>
    </source>
</evidence>
<feature type="domain" description="ATP-grasp" evidence="6">
    <location>
        <begin position="113"/>
        <end position="207"/>
    </location>
</feature>
<dbReference type="GO" id="GO:0005524">
    <property type="term" value="F:ATP binding"/>
    <property type="evidence" value="ECO:0007669"/>
    <property type="project" value="UniProtKB-UniRule"/>
</dbReference>
<sequence length="285" mass="30112">MTLLLVESNTTGSGRLFARSARDLGIEPVLVTADPGRYPYVALDGLRTELADTADRDAVLAAARRIAAVDPVLGVTSSSEYYIAVAAATSRALGLPGPREEAIRTCRDKAAQRRRLGEAGVPQPRYEVVRDVPGALAAAGRIGFPVVLKPLQGSGSLGVRACANEEETTRHAAALAATRVNERGVAVPPDFLVEEMLPGAEFSVEVFGGPRSSWSPSTSANRPPSWRPATTSRPPCRPRVRGCCANVPNTRSPPSGSTGAPHTSSCAWTPIVRPWSRSTRAWPAA</sequence>
<evidence type="ECO:0000256" key="1">
    <source>
        <dbReference type="ARBA" id="ARBA00022598"/>
    </source>
</evidence>
<keyword evidence="8" id="KW-1185">Reference proteome</keyword>
<dbReference type="Gene3D" id="3.30.470.20">
    <property type="entry name" value="ATP-grasp fold, B domain"/>
    <property type="match status" value="1"/>
</dbReference>
<keyword evidence="2 4" id="KW-0547">Nucleotide-binding</keyword>